<feature type="transmembrane region" description="Helical" evidence="1">
    <location>
        <begin position="363"/>
        <end position="394"/>
    </location>
</feature>
<dbReference type="InterPro" id="IPR029044">
    <property type="entry name" value="Nucleotide-diphossugar_trans"/>
</dbReference>
<gene>
    <name evidence="2" type="ORF">KK488_02600</name>
</gene>
<organism evidence="2 3">
    <name type="scientific">Sphingobium nicotianae</name>
    <dbReference type="NCBI Taxonomy" id="2782607"/>
    <lineage>
        <taxon>Bacteria</taxon>
        <taxon>Pseudomonadati</taxon>
        <taxon>Pseudomonadota</taxon>
        <taxon>Alphaproteobacteria</taxon>
        <taxon>Sphingomonadales</taxon>
        <taxon>Sphingomonadaceae</taxon>
        <taxon>Sphingobium</taxon>
    </lineage>
</organism>
<dbReference type="EMBL" id="JAHGAW010000001">
    <property type="protein sequence ID" value="MBT2185828.1"/>
    <property type="molecule type" value="Genomic_DNA"/>
</dbReference>
<evidence type="ECO:0000313" key="3">
    <source>
        <dbReference type="Proteomes" id="UP001138757"/>
    </source>
</evidence>
<dbReference type="RefSeq" id="WP_214621548.1">
    <property type="nucleotide sequence ID" value="NZ_JAHGAW010000001.1"/>
</dbReference>
<reference evidence="2" key="1">
    <citation type="submission" date="2021-05" db="EMBL/GenBank/DDBJ databases">
        <title>Genome of Sphingobium sp. strain.</title>
        <authorList>
            <person name="Fan R."/>
        </authorList>
    </citation>
    <scope>NUCLEOTIDE SEQUENCE</scope>
    <source>
        <strain evidence="2">H33</strain>
    </source>
</reference>
<dbReference type="AlphaFoldDB" id="A0A9X1AK85"/>
<protein>
    <recommendedName>
        <fullName evidence="4">MobA-like NTP transferase domain-containing protein</fullName>
    </recommendedName>
</protein>
<proteinExistence type="predicted"/>
<keyword evidence="1" id="KW-1133">Transmembrane helix</keyword>
<dbReference type="Proteomes" id="UP001138757">
    <property type="component" value="Unassembled WGS sequence"/>
</dbReference>
<keyword evidence="3" id="KW-1185">Reference proteome</keyword>
<dbReference type="SUPFAM" id="SSF53448">
    <property type="entry name" value="Nucleotide-diphospho-sugar transferases"/>
    <property type="match status" value="1"/>
</dbReference>
<name>A0A9X1AK85_9SPHN</name>
<evidence type="ECO:0000313" key="2">
    <source>
        <dbReference type="EMBL" id="MBT2185828.1"/>
    </source>
</evidence>
<accession>A0A9X1AK85</accession>
<dbReference type="Gene3D" id="3.90.550.10">
    <property type="entry name" value="Spore Coat Polysaccharide Biosynthesis Protein SpsA, Chain A"/>
    <property type="match status" value="1"/>
</dbReference>
<evidence type="ECO:0000256" key="1">
    <source>
        <dbReference type="SAM" id="Phobius"/>
    </source>
</evidence>
<feature type="transmembrane region" description="Helical" evidence="1">
    <location>
        <begin position="324"/>
        <end position="343"/>
    </location>
</feature>
<feature type="transmembrane region" description="Helical" evidence="1">
    <location>
        <begin position="247"/>
        <end position="279"/>
    </location>
</feature>
<keyword evidence="1" id="KW-0812">Transmembrane</keyword>
<keyword evidence="1" id="KW-0472">Membrane</keyword>
<comment type="caution">
    <text evidence="2">The sequence shown here is derived from an EMBL/GenBank/DDBJ whole genome shotgun (WGS) entry which is preliminary data.</text>
</comment>
<evidence type="ECO:0008006" key="4">
    <source>
        <dbReference type="Google" id="ProtNLM"/>
    </source>
</evidence>
<sequence>MALIALLSARDGARNRTAGGLAAPLIDFGGQPLLEYQARQALAAGADKIVILVDAPAPDLAQLVDRLSAEQERPVALVQDMTTLSRAIALDDRVLLLSENLVAPPEALTSLLATPASTMLTLPSVPSTARFERIDSGAMWAGALWAPGANIVSTLDMLGDWDLELTLLRRAVQAGILRVELSPELVMDGRLTIARDQASADLALHALSEGRHATVSEGASGLGSLFVPVSRLIVRELVRRQIEPAHLAMIALFLAVAGLALSVTGWALPGLIVTIMAVAASDLARQSAMVTLRTSGRPWQHRVVQGGGLLVLAILGLRLSQGQLLGLAGAWLPLILIGLLAWADEIERPVGPWRRWLQLTVPGALVLVLIGQIFGGAAASFALLGLLVCAAIAVRLLPIDSARV</sequence>
<feature type="transmembrane region" description="Helical" evidence="1">
    <location>
        <begin position="299"/>
        <end position="317"/>
    </location>
</feature>